<feature type="compositionally biased region" description="Low complexity" evidence="1">
    <location>
        <begin position="307"/>
        <end position="319"/>
    </location>
</feature>
<reference evidence="2" key="1">
    <citation type="submission" date="2021-03" db="EMBL/GenBank/DDBJ databases">
        <authorList>
            <person name="Tagirdzhanova G."/>
        </authorList>
    </citation>
    <scope>NUCLEOTIDE SEQUENCE</scope>
</reference>
<protein>
    <submittedName>
        <fullName evidence="2">Uncharacterized protein</fullName>
    </submittedName>
</protein>
<name>A0A8H3G5W9_9LECA</name>
<proteinExistence type="predicted"/>
<keyword evidence="3" id="KW-1185">Reference proteome</keyword>
<comment type="caution">
    <text evidence="2">The sequence shown here is derived from an EMBL/GenBank/DDBJ whole genome shotgun (WGS) entry which is preliminary data.</text>
</comment>
<dbReference type="InterPro" id="IPR043129">
    <property type="entry name" value="ATPase_NBD"/>
</dbReference>
<evidence type="ECO:0000313" key="3">
    <source>
        <dbReference type="Proteomes" id="UP000664534"/>
    </source>
</evidence>
<feature type="region of interest" description="Disordered" evidence="1">
    <location>
        <begin position="228"/>
        <end position="254"/>
    </location>
</feature>
<dbReference type="EMBL" id="CAJPDT010000083">
    <property type="protein sequence ID" value="CAF9935369.1"/>
    <property type="molecule type" value="Genomic_DNA"/>
</dbReference>
<organism evidence="2 3">
    <name type="scientific">Imshaugia aleurites</name>
    <dbReference type="NCBI Taxonomy" id="172621"/>
    <lineage>
        <taxon>Eukaryota</taxon>
        <taxon>Fungi</taxon>
        <taxon>Dikarya</taxon>
        <taxon>Ascomycota</taxon>
        <taxon>Pezizomycotina</taxon>
        <taxon>Lecanoromycetes</taxon>
        <taxon>OSLEUM clade</taxon>
        <taxon>Lecanoromycetidae</taxon>
        <taxon>Lecanorales</taxon>
        <taxon>Lecanorineae</taxon>
        <taxon>Parmeliaceae</taxon>
        <taxon>Imshaugia</taxon>
    </lineage>
</organism>
<dbReference type="Proteomes" id="UP000664534">
    <property type="component" value="Unassembled WGS sequence"/>
</dbReference>
<dbReference type="OrthoDB" id="5373324at2759"/>
<gene>
    <name evidence="2" type="ORF">IMSHALPRED_010202</name>
</gene>
<evidence type="ECO:0000256" key="1">
    <source>
        <dbReference type="SAM" id="MobiDB-lite"/>
    </source>
</evidence>
<dbReference type="SUPFAM" id="SSF53067">
    <property type="entry name" value="Actin-like ATPase domain"/>
    <property type="match status" value="1"/>
</dbReference>
<feature type="compositionally biased region" description="Basic and acidic residues" evidence="1">
    <location>
        <begin position="323"/>
        <end position="333"/>
    </location>
</feature>
<accession>A0A8H3G5W9</accession>
<feature type="region of interest" description="Disordered" evidence="1">
    <location>
        <begin position="270"/>
        <end position="335"/>
    </location>
</feature>
<dbReference type="AlphaFoldDB" id="A0A8H3G5W9"/>
<sequence length="417" mass="45547">MSAETISTFEHTARKASLQQPNPDATVLPIGLDFGPTWISVAFSTNSPDVWGPIHTAFPCSQVYKDFYQEALRKKVPSHVEYPDACPSDEGLVPTLERLTELVGCFKEHIEKARFMGVWCADDSSLELKVMGITVPGHWDLFAQTVVYQAARLAGQPLAKLSSVLAIPQAAKLAYGIDDEDGEYLMLIIQYHKSHLHLMLVEGDTCAMQRQAYLPNLGEDMMLEAAAAVGESDSDDVMTEASTPDSAADSDEIPLPKFAIGDAVFIKSESETLTPEPSTSTQSPRDDTPPPADLDTQLNEPFTPELSTSTPSTHNNTPPQDDPDTKPPAHHYPETNLAPIQDALSRFMHLDQPSEDPDLKAALADVKYIVIDGDASMEWKKALRAAVEGVLDHKEGITILANRFCCGVYGAEIKARL</sequence>
<evidence type="ECO:0000313" key="2">
    <source>
        <dbReference type="EMBL" id="CAF9935369.1"/>
    </source>
</evidence>
<feature type="compositionally biased region" description="Low complexity" evidence="1">
    <location>
        <begin position="271"/>
        <end position="283"/>
    </location>
</feature>